<dbReference type="EMBL" id="QYTU02000023">
    <property type="protein sequence ID" value="RWR08979.1"/>
    <property type="molecule type" value="Genomic_DNA"/>
</dbReference>
<evidence type="ECO:0000313" key="7">
    <source>
        <dbReference type="EMBL" id="RWR08979.1"/>
    </source>
</evidence>
<organism evidence="7 8">
    <name type="scientific">Siminovitchia fortis</name>
    <dbReference type="NCBI Taxonomy" id="254758"/>
    <lineage>
        <taxon>Bacteria</taxon>
        <taxon>Bacillati</taxon>
        <taxon>Bacillota</taxon>
        <taxon>Bacilli</taxon>
        <taxon>Bacillales</taxon>
        <taxon>Bacillaceae</taxon>
        <taxon>Siminovitchia</taxon>
    </lineage>
</organism>
<dbReference type="OrthoDB" id="8613538at2"/>
<dbReference type="PANTHER" id="PTHR35936">
    <property type="entry name" value="MEMBRANE-BOUND LYTIC MUREIN TRANSGLYCOSYLASE F"/>
    <property type="match status" value="1"/>
</dbReference>
<dbReference type="Gene3D" id="3.40.190.10">
    <property type="entry name" value="Periplasmic binding protein-like II"/>
    <property type="match status" value="2"/>
</dbReference>
<evidence type="ECO:0000313" key="8">
    <source>
        <dbReference type="Proteomes" id="UP000273811"/>
    </source>
</evidence>
<dbReference type="Proteomes" id="UP000273811">
    <property type="component" value="Unassembled WGS sequence"/>
</dbReference>
<evidence type="ECO:0000256" key="4">
    <source>
        <dbReference type="SAM" id="SignalP"/>
    </source>
</evidence>
<proteinExistence type="predicted"/>
<keyword evidence="8" id="KW-1185">Reference proteome</keyword>
<dbReference type="PANTHER" id="PTHR35936:SF19">
    <property type="entry name" value="AMINO-ACID-BINDING PROTEIN YXEM-RELATED"/>
    <property type="match status" value="1"/>
</dbReference>
<dbReference type="AlphaFoldDB" id="A0A443IRM3"/>
<dbReference type="GO" id="GO:0015276">
    <property type="term" value="F:ligand-gated monoatomic ion channel activity"/>
    <property type="evidence" value="ECO:0007669"/>
    <property type="project" value="InterPro"/>
</dbReference>
<dbReference type="InterPro" id="IPR001638">
    <property type="entry name" value="Solute-binding_3/MltF_N"/>
</dbReference>
<feature type="signal peptide" evidence="4">
    <location>
        <begin position="1"/>
        <end position="19"/>
    </location>
</feature>
<evidence type="ECO:0000259" key="5">
    <source>
        <dbReference type="SMART" id="SM00062"/>
    </source>
</evidence>
<dbReference type="SMART" id="SM00062">
    <property type="entry name" value="PBPb"/>
    <property type="match status" value="1"/>
</dbReference>
<keyword evidence="1 4" id="KW-0732">Signal</keyword>
<gene>
    <name evidence="7" type="ORF">D4N35_011235</name>
</gene>
<accession>A0A443IRM3</accession>
<dbReference type="InterPro" id="IPR001320">
    <property type="entry name" value="Iontro_rcpt_C"/>
</dbReference>
<protein>
    <submittedName>
        <fullName evidence="7">Transporter substrate-binding domain-containing protein</fullName>
    </submittedName>
</protein>
<evidence type="ECO:0000256" key="1">
    <source>
        <dbReference type="ARBA" id="ARBA00022729"/>
    </source>
</evidence>
<sequence length="275" mass="31095">MKKISFFLGLLMLVLLLGACSPNTETETAGKANNTETEKQATQLNKILDEGVLRVGTTGDYKPFTYLNPETKEYEGYDIDAAKKLAEDLGVKVEFVETTWPALMDDLIADKFDIGMGGITRTLERQKTANLSNPYLDFGKGAIIRAEDQKKYTSIDDLNQPHVKVGVNPGGTNEEFVQTHLKKAEVTVVENNLDIPKKVAEGEFDVMITDNIEAIIYAKEDKRLFSAFEKNTLTHSQMGYLMRQGEDDFHNFVNLWIDEMKLNGEFDKLHKKWIE</sequence>
<keyword evidence="3" id="KW-0449">Lipoprotein</keyword>
<dbReference type="PROSITE" id="PS51257">
    <property type="entry name" value="PROKAR_LIPOPROTEIN"/>
    <property type="match status" value="1"/>
</dbReference>
<evidence type="ECO:0000259" key="6">
    <source>
        <dbReference type="SMART" id="SM00079"/>
    </source>
</evidence>
<evidence type="ECO:0000256" key="2">
    <source>
        <dbReference type="ARBA" id="ARBA00023139"/>
    </source>
</evidence>
<evidence type="ECO:0000256" key="3">
    <source>
        <dbReference type="ARBA" id="ARBA00023288"/>
    </source>
</evidence>
<comment type="caution">
    <text evidence="7">The sequence shown here is derived from an EMBL/GenBank/DDBJ whole genome shotgun (WGS) entry which is preliminary data.</text>
</comment>
<dbReference type="GO" id="GO:0016020">
    <property type="term" value="C:membrane"/>
    <property type="evidence" value="ECO:0007669"/>
    <property type="project" value="InterPro"/>
</dbReference>
<reference evidence="7" key="1">
    <citation type="submission" date="2018-12" db="EMBL/GenBank/DDBJ databases">
        <authorList>
            <person name="Sun L."/>
            <person name="Chen Z."/>
        </authorList>
    </citation>
    <scope>NUCLEOTIDE SEQUENCE [LARGE SCALE GENOMIC DNA]</scope>
    <source>
        <strain evidence="7">DSM 16012</strain>
    </source>
</reference>
<dbReference type="RefSeq" id="WP_120073586.1">
    <property type="nucleotide sequence ID" value="NZ_CP126113.1"/>
</dbReference>
<name>A0A443IRM3_9BACI</name>
<dbReference type="SUPFAM" id="SSF53850">
    <property type="entry name" value="Periplasmic binding protein-like II"/>
    <property type="match status" value="1"/>
</dbReference>
<dbReference type="SMART" id="SM00079">
    <property type="entry name" value="PBPe"/>
    <property type="match status" value="1"/>
</dbReference>
<dbReference type="Pfam" id="PF00497">
    <property type="entry name" value="SBP_bac_3"/>
    <property type="match status" value="1"/>
</dbReference>
<feature type="domain" description="Ionotropic glutamate receptor C-terminal" evidence="6">
    <location>
        <begin position="52"/>
        <end position="275"/>
    </location>
</feature>
<feature type="domain" description="Solute-binding protein family 3/N-terminal" evidence="5">
    <location>
        <begin position="52"/>
        <end position="275"/>
    </location>
</feature>
<keyword evidence="2" id="KW-0564">Palmitate</keyword>
<feature type="chain" id="PRO_5038772903" evidence="4">
    <location>
        <begin position="20"/>
        <end position="275"/>
    </location>
</feature>